<protein>
    <submittedName>
        <fullName evidence="1">Uncharacterized protein</fullName>
    </submittedName>
</protein>
<reference evidence="1" key="1">
    <citation type="journal article" date="2023" name="Mol. Phylogenet. Evol.">
        <title>Genome-scale phylogeny and comparative genomics of the fungal order Sordariales.</title>
        <authorList>
            <person name="Hensen N."/>
            <person name="Bonometti L."/>
            <person name="Westerberg I."/>
            <person name="Brannstrom I.O."/>
            <person name="Guillou S."/>
            <person name="Cros-Aarteil S."/>
            <person name="Calhoun S."/>
            <person name="Haridas S."/>
            <person name="Kuo A."/>
            <person name="Mondo S."/>
            <person name="Pangilinan J."/>
            <person name="Riley R."/>
            <person name="LaButti K."/>
            <person name="Andreopoulos B."/>
            <person name="Lipzen A."/>
            <person name="Chen C."/>
            <person name="Yan M."/>
            <person name="Daum C."/>
            <person name="Ng V."/>
            <person name="Clum A."/>
            <person name="Steindorff A."/>
            <person name="Ohm R.A."/>
            <person name="Martin F."/>
            <person name="Silar P."/>
            <person name="Natvig D.O."/>
            <person name="Lalanne C."/>
            <person name="Gautier V."/>
            <person name="Ament-Velasquez S.L."/>
            <person name="Kruys A."/>
            <person name="Hutchinson M.I."/>
            <person name="Powell A.J."/>
            <person name="Barry K."/>
            <person name="Miller A.N."/>
            <person name="Grigoriev I.V."/>
            <person name="Debuchy R."/>
            <person name="Gladieux P."/>
            <person name="Hiltunen Thoren M."/>
            <person name="Johannesson H."/>
        </authorList>
    </citation>
    <scope>NUCLEOTIDE SEQUENCE</scope>
    <source>
        <strain evidence="1">PSN293</strain>
    </source>
</reference>
<dbReference type="EMBL" id="MU858306">
    <property type="protein sequence ID" value="KAK4207286.1"/>
    <property type="molecule type" value="Genomic_DNA"/>
</dbReference>
<evidence type="ECO:0000313" key="1">
    <source>
        <dbReference type="EMBL" id="KAK4207286.1"/>
    </source>
</evidence>
<evidence type="ECO:0000313" key="2">
    <source>
        <dbReference type="Proteomes" id="UP001301769"/>
    </source>
</evidence>
<reference evidence="1" key="2">
    <citation type="submission" date="2023-05" db="EMBL/GenBank/DDBJ databases">
        <authorList>
            <consortium name="Lawrence Berkeley National Laboratory"/>
            <person name="Steindorff A."/>
            <person name="Hensen N."/>
            <person name="Bonometti L."/>
            <person name="Westerberg I."/>
            <person name="Brannstrom I.O."/>
            <person name="Guillou S."/>
            <person name="Cros-Aarteil S."/>
            <person name="Calhoun S."/>
            <person name="Haridas S."/>
            <person name="Kuo A."/>
            <person name="Mondo S."/>
            <person name="Pangilinan J."/>
            <person name="Riley R."/>
            <person name="Labutti K."/>
            <person name="Andreopoulos B."/>
            <person name="Lipzen A."/>
            <person name="Chen C."/>
            <person name="Yanf M."/>
            <person name="Daum C."/>
            <person name="Ng V."/>
            <person name="Clum A."/>
            <person name="Ohm R."/>
            <person name="Martin F."/>
            <person name="Silar P."/>
            <person name="Natvig D."/>
            <person name="Lalanne C."/>
            <person name="Gautier V."/>
            <person name="Ament-Velasquez S.L."/>
            <person name="Kruys A."/>
            <person name="Hutchinson M.I."/>
            <person name="Powell A.J."/>
            <person name="Barry K."/>
            <person name="Miller A.N."/>
            <person name="Grigoriev I.V."/>
            <person name="Debuchy R."/>
            <person name="Gladieux P."/>
            <person name="Thoren M.H."/>
            <person name="Johannesson H."/>
        </authorList>
    </citation>
    <scope>NUCLEOTIDE SEQUENCE</scope>
    <source>
        <strain evidence="1">PSN293</strain>
    </source>
</reference>
<organism evidence="1 2">
    <name type="scientific">Rhypophila decipiens</name>
    <dbReference type="NCBI Taxonomy" id="261697"/>
    <lineage>
        <taxon>Eukaryota</taxon>
        <taxon>Fungi</taxon>
        <taxon>Dikarya</taxon>
        <taxon>Ascomycota</taxon>
        <taxon>Pezizomycotina</taxon>
        <taxon>Sordariomycetes</taxon>
        <taxon>Sordariomycetidae</taxon>
        <taxon>Sordariales</taxon>
        <taxon>Naviculisporaceae</taxon>
        <taxon>Rhypophila</taxon>
    </lineage>
</organism>
<proteinExistence type="predicted"/>
<sequence>MNPAAFPQQQQQSTMPLVTYQTVMVPVHGGMPPTLAATSTAPAGYYVVQPGHGVPALPAPQGPPSQGPGDQFAHIRHIPMFPLNTASDRPEHNYRVTRGAYQVTRVMKFHKSVITRWACNLPPPPPGPNNSPTGTIIIDIYQLRNPFSMGRSPFRLHVNRDVQMRVAGRFDVAARRGKVWSKHFTKQQHIDEVVILLDGGMVAVPAVMVERREEPVAPEESEEVKMRFARWVIQA</sequence>
<dbReference type="Proteomes" id="UP001301769">
    <property type="component" value="Unassembled WGS sequence"/>
</dbReference>
<dbReference type="AlphaFoldDB" id="A0AAN6XX41"/>
<comment type="caution">
    <text evidence="1">The sequence shown here is derived from an EMBL/GenBank/DDBJ whole genome shotgun (WGS) entry which is preliminary data.</text>
</comment>
<accession>A0AAN6XX41</accession>
<gene>
    <name evidence="1" type="ORF">QBC37DRAFT_98963</name>
</gene>
<name>A0AAN6XX41_9PEZI</name>
<keyword evidence="2" id="KW-1185">Reference proteome</keyword>